<evidence type="ECO:0000259" key="4">
    <source>
        <dbReference type="PROSITE" id="PS01124"/>
    </source>
</evidence>
<dbReference type="GO" id="GO:0003700">
    <property type="term" value="F:DNA-binding transcription factor activity"/>
    <property type="evidence" value="ECO:0007669"/>
    <property type="project" value="InterPro"/>
</dbReference>
<organism evidence="5 6">
    <name type="scientific">Hyphomicrobium sulfonivorans</name>
    <dbReference type="NCBI Taxonomy" id="121290"/>
    <lineage>
        <taxon>Bacteria</taxon>
        <taxon>Pseudomonadati</taxon>
        <taxon>Pseudomonadota</taxon>
        <taxon>Alphaproteobacteria</taxon>
        <taxon>Hyphomicrobiales</taxon>
        <taxon>Hyphomicrobiaceae</taxon>
        <taxon>Hyphomicrobium</taxon>
    </lineage>
</organism>
<dbReference type="PANTHER" id="PTHR46796">
    <property type="entry name" value="HTH-TYPE TRANSCRIPTIONAL ACTIVATOR RHAS-RELATED"/>
    <property type="match status" value="1"/>
</dbReference>
<keyword evidence="1" id="KW-0805">Transcription regulation</keyword>
<comment type="caution">
    <text evidence="5">The sequence shown here is derived from an EMBL/GenBank/DDBJ whole genome shotgun (WGS) entry which is preliminary data.</text>
</comment>
<reference evidence="5 6" key="1">
    <citation type="submission" date="2015-10" db="EMBL/GenBank/DDBJ databases">
        <title>Transcriptomic analysis of a linuron degrading triple-species bacterial consortium.</title>
        <authorList>
            <person name="Albers P."/>
        </authorList>
    </citation>
    <scope>NUCLEOTIDE SEQUENCE [LARGE SCALE GENOMIC DNA]</scope>
    <source>
        <strain evidence="5 6">WDL6</strain>
    </source>
</reference>
<dbReference type="InterPro" id="IPR050204">
    <property type="entry name" value="AraC_XylS_family_regulators"/>
</dbReference>
<dbReference type="PATRIC" id="fig|121290.4.peg.2381"/>
<feature type="domain" description="HTH araC/xylS-type" evidence="4">
    <location>
        <begin position="207"/>
        <end position="308"/>
    </location>
</feature>
<evidence type="ECO:0000256" key="3">
    <source>
        <dbReference type="ARBA" id="ARBA00023163"/>
    </source>
</evidence>
<dbReference type="PROSITE" id="PS01124">
    <property type="entry name" value="HTH_ARAC_FAMILY_2"/>
    <property type="match status" value="1"/>
</dbReference>
<dbReference type="SUPFAM" id="SSF46689">
    <property type="entry name" value="Homeodomain-like"/>
    <property type="match status" value="1"/>
</dbReference>
<dbReference type="STRING" id="121290.APY04_2181"/>
<evidence type="ECO:0000313" key="6">
    <source>
        <dbReference type="Proteomes" id="UP000059074"/>
    </source>
</evidence>
<protein>
    <submittedName>
        <fullName evidence="5">Transcriptional regulator, AraC family</fullName>
    </submittedName>
</protein>
<evidence type="ECO:0000256" key="1">
    <source>
        <dbReference type="ARBA" id="ARBA00023015"/>
    </source>
</evidence>
<dbReference type="PRINTS" id="PR00032">
    <property type="entry name" value="HTHARAC"/>
</dbReference>
<gene>
    <name evidence="5" type="ORF">APY04_2181</name>
</gene>
<dbReference type="GO" id="GO:0043565">
    <property type="term" value="F:sequence-specific DNA binding"/>
    <property type="evidence" value="ECO:0007669"/>
    <property type="project" value="InterPro"/>
</dbReference>
<name>A0A109BDT0_HYPSL</name>
<proteinExistence type="predicted"/>
<sequence length="311" mass="34906">MLTAFSTDDVNERDRISYWFDVASKAFFDHTFVPQTQKFRGSIGGGTLGPISLMRCEFAPCEVRRTRLNAQQDGIDNAIICIRLEGRSRFVQGDRELIVEPGMIVLEDPTQPQHTDFLEANRSLYVSVPRLMLEERIGRVDTLRTISTEQAIPALARDFVHLVEGRLGSIEPDAQDTLADQVVDLFALAFGNDNRVPSTTVRGHALQRLKMAINARLTDPDLKPAMAAAAAGISVRYANALLAEENSSVEKYVMQRRLQCCRQALEDARQIHRTVSEIAFSWGFSDLSHFSRRFRAEFGITASQCRREALA</sequence>
<dbReference type="Pfam" id="PF12833">
    <property type="entry name" value="HTH_18"/>
    <property type="match status" value="1"/>
</dbReference>
<accession>A0A109BDT0</accession>
<dbReference type="RefSeq" id="WP_068462379.1">
    <property type="nucleotide sequence ID" value="NZ_LMTR01000071.1"/>
</dbReference>
<dbReference type="SMART" id="SM00342">
    <property type="entry name" value="HTH_ARAC"/>
    <property type="match status" value="1"/>
</dbReference>
<dbReference type="InterPro" id="IPR018060">
    <property type="entry name" value="HTH_AraC"/>
</dbReference>
<dbReference type="PANTHER" id="PTHR46796:SF6">
    <property type="entry name" value="ARAC SUBFAMILY"/>
    <property type="match status" value="1"/>
</dbReference>
<dbReference type="InterPro" id="IPR009057">
    <property type="entry name" value="Homeodomain-like_sf"/>
</dbReference>
<dbReference type="Pfam" id="PF14525">
    <property type="entry name" value="AraC_binding_2"/>
    <property type="match status" value="1"/>
</dbReference>
<keyword evidence="6" id="KW-1185">Reference proteome</keyword>
<dbReference type="InterPro" id="IPR020449">
    <property type="entry name" value="Tscrpt_reg_AraC-type_HTH"/>
</dbReference>
<keyword evidence="2" id="KW-0238">DNA-binding</keyword>
<evidence type="ECO:0000313" key="5">
    <source>
        <dbReference type="EMBL" id="KWT66774.1"/>
    </source>
</evidence>
<dbReference type="InterPro" id="IPR035418">
    <property type="entry name" value="AraC-bd_2"/>
</dbReference>
<keyword evidence="3" id="KW-0804">Transcription</keyword>
<evidence type="ECO:0000256" key="2">
    <source>
        <dbReference type="ARBA" id="ARBA00023125"/>
    </source>
</evidence>
<dbReference type="AlphaFoldDB" id="A0A109BDT0"/>
<dbReference type="EMBL" id="LMTR01000071">
    <property type="protein sequence ID" value="KWT66774.1"/>
    <property type="molecule type" value="Genomic_DNA"/>
</dbReference>
<dbReference type="Gene3D" id="1.10.10.60">
    <property type="entry name" value="Homeodomain-like"/>
    <property type="match status" value="1"/>
</dbReference>
<dbReference type="Proteomes" id="UP000059074">
    <property type="component" value="Unassembled WGS sequence"/>
</dbReference>
<dbReference type="OrthoDB" id="8004517at2"/>